<evidence type="ECO:0000256" key="1">
    <source>
        <dbReference type="SAM" id="MobiDB-lite"/>
    </source>
</evidence>
<keyword evidence="4" id="KW-1185">Reference proteome</keyword>
<gene>
    <name evidence="3" type="ORF">PCOR1329_LOCUS39597</name>
</gene>
<feature type="region of interest" description="Disordered" evidence="1">
    <location>
        <begin position="82"/>
        <end position="101"/>
    </location>
</feature>
<evidence type="ECO:0000313" key="4">
    <source>
        <dbReference type="Proteomes" id="UP001189429"/>
    </source>
</evidence>
<dbReference type="Proteomes" id="UP001189429">
    <property type="component" value="Unassembled WGS sequence"/>
</dbReference>
<sequence length="357" mass="38395">MISSSHPDFLHPGGFPGYQVSGTELSWNYLAAPHRGAERASCDRLRPTYLVGGRAAPLSSLAPGPLDGGAPWVPDHLQQDAAAHGDAPTGRQLRAGGKPDALHAPSEEWITYQGRASHLQIGANVPLQVEMWLEGGVTQGLWCMLGVYGDVCEEGIIRDVKAFALRSDQGIHMRFCGSEGADGLWSGGLVYNQEQGGSFQLWRCAAVRRQQTILAIRGARCTAGPQRQVSLSNSSCESHAIAVKGGARPTEGTKEVISSIPQLIEAIASVLELYPRGLYFAKLKSTVHNHTGLWVSEAFLGYRKLIHLIRYLEMGHVCVLKSQGSSTLVVGCRAPRWGNGGRAGAAREAGRRARRAC</sequence>
<reference evidence="3" key="1">
    <citation type="submission" date="2023-10" db="EMBL/GenBank/DDBJ databases">
        <authorList>
            <person name="Chen Y."/>
            <person name="Shah S."/>
            <person name="Dougan E. K."/>
            <person name="Thang M."/>
            <person name="Chan C."/>
        </authorList>
    </citation>
    <scope>NUCLEOTIDE SEQUENCE [LARGE SCALE GENOMIC DNA]</scope>
</reference>
<dbReference type="InterPro" id="IPR025605">
    <property type="entry name" value="OST-HTH/LOTUS_dom"/>
</dbReference>
<evidence type="ECO:0000313" key="3">
    <source>
        <dbReference type="EMBL" id="CAK0845959.1"/>
    </source>
</evidence>
<comment type="caution">
    <text evidence="3">The sequence shown here is derived from an EMBL/GenBank/DDBJ whole genome shotgun (WGS) entry which is preliminary data.</text>
</comment>
<organism evidence="3 4">
    <name type="scientific">Prorocentrum cordatum</name>
    <dbReference type="NCBI Taxonomy" id="2364126"/>
    <lineage>
        <taxon>Eukaryota</taxon>
        <taxon>Sar</taxon>
        <taxon>Alveolata</taxon>
        <taxon>Dinophyceae</taxon>
        <taxon>Prorocentrales</taxon>
        <taxon>Prorocentraceae</taxon>
        <taxon>Prorocentrum</taxon>
    </lineage>
</organism>
<name>A0ABN9TJD8_9DINO</name>
<accession>A0ABN9TJD8</accession>
<protein>
    <recommendedName>
        <fullName evidence="2">HTH OST-type domain-containing protein</fullName>
    </recommendedName>
</protein>
<dbReference type="EMBL" id="CAUYUJ010014782">
    <property type="protein sequence ID" value="CAK0845959.1"/>
    <property type="molecule type" value="Genomic_DNA"/>
</dbReference>
<proteinExistence type="predicted"/>
<evidence type="ECO:0000259" key="2">
    <source>
        <dbReference type="PROSITE" id="PS51644"/>
    </source>
</evidence>
<feature type="domain" description="HTH OST-type" evidence="2">
    <location>
        <begin position="259"/>
        <end position="334"/>
    </location>
</feature>
<dbReference type="PROSITE" id="PS51644">
    <property type="entry name" value="HTH_OST"/>
    <property type="match status" value="1"/>
</dbReference>